<keyword evidence="3" id="KW-1185">Reference proteome</keyword>
<sequence length="108" mass="11679">MNTMPHKDPTLWALLLAWLMDNMPTVYGTALAVLTAWLRITYGGGSGRRRLLESVLCGAITLAFISAFGWFGIPGEAAGFVGGMVGLIGVETIRGLAERWLNTKLPKE</sequence>
<dbReference type="Proteomes" id="UP000001987">
    <property type="component" value="Segment"/>
</dbReference>
<feature type="transmembrane region" description="Helical" evidence="1">
    <location>
        <begin position="12"/>
        <end position="38"/>
    </location>
</feature>
<dbReference type="GeneID" id="5220119"/>
<keyword evidence="1" id="KW-1133">Transmembrane helix</keyword>
<organism evidence="2 3">
    <name type="scientific">Aeromonas phage phiO18P</name>
    <dbReference type="NCBI Taxonomy" id="2913974"/>
    <lineage>
        <taxon>Viruses</taxon>
        <taxon>Duplodnaviria</taxon>
        <taxon>Heunggongvirae</taxon>
        <taxon>Uroviricota</taxon>
        <taxon>Caudoviricetes</taxon>
        <taxon>Peduoviridae</taxon>
        <taxon>Bielevirus</taxon>
        <taxon>Bielevirus phiO18P</taxon>
    </lineage>
</organism>
<dbReference type="EMBL" id="DQ674738">
    <property type="protein sequence ID" value="ABG73184.1"/>
    <property type="molecule type" value="Genomic_DNA"/>
</dbReference>
<accession>A5X9I3</accession>
<dbReference type="Pfam" id="PF05106">
    <property type="entry name" value="Phage_holin_3_1"/>
    <property type="match status" value="1"/>
</dbReference>
<reference evidence="2 3" key="1">
    <citation type="submission" date="2007-10" db="EMBL/GenBank/DDBJ databases">
        <title>Temperate bacteriophage phiO18P from Aeromonas media isolate: Characterization and complete genome sequence.</title>
        <authorList>
            <person name="Beilstein F."/>
            <person name="Dreiseikelmann B."/>
        </authorList>
    </citation>
    <scope>NUCLEOTIDE SEQUENCE [LARGE SCALE GENOMIC DNA]</scope>
</reference>
<dbReference type="NCBIfam" id="TIGR01594">
    <property type="entry name" value="holin_lambda"/>
    <property type="match status" value="1"/>
</dbReference>
<keyword evidence="1" id="KW-0472">Membrane</keyword>
<proteinExistence type="predicted"/>
<evidence type="ECO:0000256" key="1">
    <source>
        <dbReference type="SAM" id="Phobius"/>
    </source>
</evidence>
<dbReference type="OrthoDB" id="41557at10239"/>
<gene>
    <name evidence="2" type="primary">hol</name>
    <name evidence="2" type="ORF">phiO18_32</name>
</gene>
<dbReference type="RefSeq" id="YP_001285655.1">
    <property type="nucleotide sequence ID" value="NC_009542.2"/>
</dbReference>
<evidence type="ECO:0000313" key="2">
    <source>
        <dbReference type="EMBL" id="ABG73184.1"/>
    </source>
</evidence>
<feature type="transmembrane region" description="Helical" evidence="1">
    <location>
        <begin position="50"/>
        <end position="71"/>
    </location>
</feature>
<dbReference type="InterPro" id="IPR006481">
    <property type="entry name" value="Phage_lambda_GpS_holin"/>
</dbReference>
<keyword evidence="1" id="KW-0812">Transmembrane</keyword>
<protein>
    <submittedName>
        <fullName evidence="2">Putative holin</fullName>
    </submittedName>
</protein>
<dbReference type="KEGG" id="vg:5220119"/>
<name>A5X9I3_9CAUD</name>
<feature type="transmembrane region" description="Helical" evidence="1">
    <location>
        <begin position="77"/>
        <end position="97"/>
    </location>
</feature>
<evidence type="ECO:0000313" key="3">
    <source>
        <dbReference type="Proteomes" id="UP000001987"/>
    </source>
</evidence>